<organism evidence="3 4">
    <name type="scientific">Pandoraea pneumonica</name>
    <dbReference type="NCBI Taxonomy" id="2508299"/>
    <lineage>
        <taxon>Bacteria</taxon>
        <taxon>Pseudomonadati</taxon>
        <taxon>Pseudomonadota</taxon>
        <taxon>Betaproteobacteria</taxon>
        <taxon>Burkholderiales</taxon>
        <taxon>Burkholderiaceae</taxon>
        <taxon>Pandoraea</taxon>
    </lineage>
</organism>
<dbReference type="EMBL" id="CABPSK010000004">
    <property type="protein sequence ID" value="VVE41708.1"/>
    <property type="molecule type" value="Genomic_DNA"/>
</dbReference>
<feature type="region of interest" description="Disordered" evidence="1">
    <location>
        <begin position="3036"/>
        <end position="3063"/>
    </location>
</feature>
<feature type="compositionally biased region" description="Basic and acidic residues" evidence="1">
    <location>
        <begin position="2892"/>
        <end position="2903"/>
    </location>
</feature>
<proteinExistence type="predicted"/>
<dbReference type="SUPFAM" id="SSF51126">
    <property type="entry name" value="Pectin lyase-like"/>
    <property type="match status" value="1"/>
</dbReference>
<feature type="region of interest" description="Disordered" evidence="1">
    <location>
        <begin position="785"/>
        <end position="805"/>
    </location>
</feature>
<keyword evidence="3" id="KW-0378">Hydrolase</keyword>
<feature type="compositionally biased region" description="Polar residues" evidence="1">
    <location>
        <begin position="3600"/>
        <end position="3614"/>
    </location>
</feature>
<dbReference type="Pfam" id="PF14410">
    <property type="entry name" value="GH-E"/>
    <property type="match status" value="1"/>
</dbReference>
<dbReference type="SMART" id="SM00912">
    <property type="entry name" value="Haemagg_act"/>
    <property type="match status" value="1"/>
</dbReference>
<feature type="compositionally biased region" description="Basic and acidic residues" evidence="1">
    <location>
        <begin position="3832"/>
        <end position="3856"/>
    </location>
</feature>
<dbReference type="InterPro" id="IPR011050">
    <property type="entry name" value="Pectin_lyase_fold/virulence"/>
</dbReference>
<feature type="region of interest" description="Disordered" evidence="1">
    <location>
        <begin position="2683"/>
        <end position="2703"/>
    </location>
</feature>
<evidence type="ECO:0000259" key="2">
    <source>
        <dbReference type="SMART" id="SM00912"/>
    </source>
</evidence>
<dbReference type="InterPro" id="IPR012334">
    <property type="entry name" value="Pectin_lyas_fold"/>
</dbReference>
<dbReference type="Gene3D" id="2.160.20.10">
    <property type="entry name" value="Single-stranded right-handed beta-helix, Pectin lyase-like"/>
    <property type="match status" value="1"/>
</dbReference>
<feature type="compositionally biased region" description="Polar residues" evidence="1">
    <location>
        <begin position="2871"/>
        <end position="2889"/>
    </location>
</feature>
<dbReference type="Pfam" id="PF13018">
    <property type="entry name" value="ESPR"/>
    <property type="match status" value="1"/>
</dbReference>
<feature type="compositionally biased region" description="Polar residues" evidence="1">
    <location>
        <begin position="3045"/>
        <end position="3062"/>
    </location>
</feature>
<dbReference type="NCBIfam" id="TIGR01731">
    <property type="entry name" value="fil_hemag_20aa"/>
    <property type="match status" value="26"/>
</dbReference>
<feature type="compositionally biased region" description="Polar residues" evidence="1">
    <location>
        <begin position="1093"/>
        <end position="1115"/>
    </location>
</feature>
<gene>
    <name evidence="3" type="primary">cdiA2_1</name>
    <name evidence="3" type="ORF">PPN31114_04188</name>
</gene>
<feature type="domain" description="Filamentous haemagglutinin FhaB/tRNA nuclease CdiA-like TPS" evidence="2">
    <location>
        <begin position="82"/>
        <end position="202"/>
    </location>
</feature>
<dbReference type="OrthoDB" id="5666689at2"/>
<feature type="region of interest" description="Disordered" evidence="1">
    <location>
        <begin position="1093"/>
        <end position="1118"/>
    </location>
</feature>
<dbReference type="InterPro" id="IPR026835">
    <property type="entry name" value="YqcG_C"/>
</dbReference>
<dbReference type="NCBIfam" id="TIGR01901">
    <property type="entry name" value="adhes_NPXG"/>
    <property type="match status" value="1"/>
</dbReference>
<dbReference type="InterPro" id="IPR025157">
    <property type="entry name" value="Hemagglutinin_rpt"/>
</dbReference>
<dbReference type="GO" id="GO:0016787">
    <property type="term" value="F:hydrolase activity"/>
    <property type="evidence" value="ECO:0007669"/>
    <property type="project" value="UniProtKB-KW"/>
</dbReference>
<reference evidence="3 4" key="1">
    <citation type="submission" date="2019-08" db="EMBL/GenBank/DDBJ databases">
        <authorList>
            <person name="Peeters C."/>
        </authorList>
    </citation>
    <scope>NUCLEOTIDE SEQUENCE [LARGE SCALE GENOMIC DNA]</scope>
    <source>
        <strain evidence="3 4">LMG 31114</strain>
    </source>
</reference>
<dbReference type="InterPro" id="IPR024973">
    <property type="entry name" value="ESPR"/>
</dbReference>
<feature type="region of interest" description="Disordered" evidence="1">
    <location>
        <begin position="3690"/>
        <end position="3881"/>
    </location>
</feature>
<dbReference type="InterPro" id="IPR010069">
    <property type="entry name" value="CdiA_FHA1_rpt"/>
</dbReference>
<feature type="compositionally biased region" description="Low complexity" evidence="1">
    <location>
        <begin position="1433"/>
        <end position="1442"/>
    </location>
</feature>
<dbReference type="Pfam" id="PF05860">
    <property type="entry name" value="TPS"/>
    <property type="match status" value="1"/>
</dbReference>
<sequence>MNHRCFRLVFSHVRRQWIAVGEHVRCGRTPGTSRSSRRRTRAGATRLVFSALGLTAAAFCQSATAQIVPAAGPHAPGVGVTPNGLPLVNITAPTAAGVSHNQYQQFDVPTQGAILNNAATIVQTQTGGLIPGNPNLTGDPARLILNQVTSTLPSNLAGYLEVAGGRAEVIVSNPNGITCNGCGFINTSRGVLTTGLPVFGGSGSLEAFRVTDGTVNVTGNGFNAGNLSHAALLARAVEVNAAVHAQQLDVVTGRNEVDASTFDVRSTEASSGVAPAFALDVSRLGGMYAGKIRLIGTEAGVGVNVDGDVSANGGTLTLSSEGQLRVSGKLHAGGALHVKTADSIHVSGDVLATDALHLQTARDLISTGQFHSGADVTLSVSGTWQHDGVASAARHFQGNANSVTSTGTIAAGSAPDGTAGQPADITLTVAGSLQAAGTHTATNSIRFTANAINLSGAKTTTPQNLLIHALSGSLSMVGATTRVGSTATLTSQGELSHDSASLATQHLSIDAAGLTNRGGELSQWGTSVTNITLRGALDNRDGRIAVNGSDLLLSSASLDNTAGKIDHAGTGATRLITGRIDNTDGSLATNGALHLSADSWRNDRGEVSAKQALYLLTHGLVSNQAGLIQSGGLFSLEAGALKNDGGRLLALGDATMRISVVGELANRSLNREWGELANEAANSIQGEIAGKGDVIVSAGDAINSGRWASEGTFRFEATGNLLNTGGQILARERVALAVRELLDNTGGRVHTEGQLDASANTLRNVGGQVHAGSLAIVAARLDNTSGEIEQSQPSESPKQRSDTSPQLKIGEALINHDGTIRLAAHDALIDTQTFDNAGGTVAHAGDGHLVVHATSLDNRSGQIGTNGDLQLAAESLENDRGRLTALHSLTADTTSFIDNTSGTIAGQAVTLHAQTVLQNARGTIESADTLDIRAQQLNNDGGALRNSGQGRTVIVATDGITNRQGAEIASNGAVTLSTGTLDNTEGTLRSGQSLTLETAAHLINERGELRANGALDAAIGGAFTNRSGRTAAHDALRLAVTDGIENSEGRIEAAAESAQLSLSSATLNNEGGTIVNAGTRALDIAVLGHVLNQPSRAPNTSPISEASEASGQANSKARGGIIADNGVVNLSSRSLENLEGARIESSHSLTLTTGGDFSNRQGHVQTNGALSLNVQGDIDNGAGEIHAGGALLVHGRNIANRQGSIRANDALTLTTSGELDNTDGEIHAGGGLQASSRSVRNRQGKILTIGALLLSARDEVDNSTGDIHSSGAMRVSGDTIVNAQGRVRTNDALSLTTQGAIDNTAGEIRSTGSANLSAENFVNQQGLLRTNDALTLAARRDVDNSGGEIHSTGAVRVSAENLMNRQGRVLSNRAATLGVDRDLDNTDGEIHAAGALDGRVDGALTNVRGSIEVASNTALRADYDPASSEPSKTTNDTDGGDTPNAPNETITLRAATLDNTDGRIVNATLGQTTLHADEIRNDASLPPSTSRPTGFIGGNGNVEIQSLVLRNGSGAGIHSGQDLALTIRDRFESAGSLFSGRDLHLTGYDGKGVQAFDNLGQLQARQDVRLTAALLNHRGGEIAVNRDLHLAADQLLGVGQLRAGNTLNITLPGDFILGPSHDWRSNGDLNLTISGLLTVTGELAAVRKLTVNAARLLNQGGGRIKGRTVFANATDRIDNASRIDGDDVQLRAPVFHNTGAVIGERIRFDGTHLTNTGAAAVMAATQQLDIFAQGQVLNENGATLYSLGGLRIGASDARDGAGFLAQQATGLTNRSATIEAGGDIDIAVKTFVNERGQINIERGIDEGTTTAVRHVWIAGYVTLPDDTSLARCAAATGAPCQELPTRHWSHSLRIDDGPTMIDEPIYEVNDRGQPTDRIKETKKVPNPGNIPFTQWRWTQEASAAHSAEKLYAVRDPIAVTLPKGHLTALDTDNKTFSLAKPIIEVYKDSVYSVDYATRNITQRAVQHFESIQDDGNGNWIVRFWPDYDPSQHIRPTVVDEARQPITGAPDEGARIFRFGHGIQDGRDTNEYRRQITTRSTVDRIVSADAPGVIASQRSIRLNVEAASALNYASVISAGGNLDVRGNGGEITNRSVGLERIEQTSQTSDLYWHEKRGNKNRWFTSVNLGTSERKSVVGGLDAVISSNQSTRIHGRDIVIDTVSGDGSLIDARWVDAQVSARVPDVPGTLDVPDVQRPENPQRPQVTIDADDTLASTVSTAAQSTIDAPQPAQVSTVVSGALQTLDPVSGGIPDLTLPSSGLFSIVTAPSQPYLVVTDARFTDYGKFVSSNYMLDLLNVDPAGIERRIGDGFYEAKLVRDQILRLTGRARLTAYDSNEAAAADTEYRSLLAQGARAGRDLLLRVGIRLTEAQMQALTDDIVWLVKQDVTAPDGSTQTVLVPTLYLAHGKRVSLQPGGALVTGRDMVVEASQTVSNRGQIVGDASTKIRAVDIENHGVIGGIAPGGIKGAGGVSKAGRDGAANLGSAARDGAAIVGSVESVAPVNIDRVSVGNVEVIASRDIANIGGEILGNQVRVEAGRDVVVTSQTRTVDWMGVGGSGKTTAVDAIGRIGTLDTLNVTAGRDLNVTGAQIQSSGDTELRAGRDVSIGSIAVDRSFGDGRTGDNRSATQVTEHAASVVDVGGNTSVVAGRDAVTKGAQVNTGGNVVIAAGRDVEVAAVTDKLDFTGRSRNDGHAATADTHTESVQGSDIRAGGAIGIAAGQIEAVQRVLEERGVRAYVSEEGSRKGDAKVLGSYVSAGDSGVRSGNQDAGAKGAVQIVASGDVTVGGVTAQHDDVRWSRDTKSGLLSKTTEERYREVHGTQTTGSTVSGDTVKIASGRDVSIIGSNVVADGNATVAAQGNVAITSAEDRQQSLSVSETKTSGVFGSGTSITIGKRSEKETKRRESTSQTGSVLGSVTGDVTVRAGDEYRQEGSAVIAPAGNIDISAKRAAITESVERDATERETEVRQSGVTIAISSPLLAAAETVGQMGKAVSKVDDGRMKALGVAAGGLAVKNAADTVKNLKDAANVSVSITVGGSMQKSRETQESTTSIGSRVSAGGNVSVSAEGDGKASSLLVRGSDIKAGQDATLKADGDISVLASADTFEQHRKSSGISGGIGVGVSVGSNGMSIGVTANASASRGKADGKDVTNNYSHITADGKTTVASGGDTTVKGGVIAGERVVVDVGGDLSLESLQDTSVYESKDQSISASGTVGFGGASGSVNVSHQKISSDFASVTEQAGIKAGDGGFDVSVSGNTDLVGAVIASTDKAAESNRNRLKTGSLTERDIENHAEYDAFGVSLGGGVSTGGGDSAKVGTDQKGHAETGAKAIPGSELPKTGPVSVAPPTAVAASGNATSVTRSGISAGVIEITDEASQLAKTGKTTEETIASVNRDVSTDKDGTNALTNKFDKEQIETSFEIMQALQREVGTFVNNRAKKADEIEAQLKNTTDPVQRAALSEQLADAKKWGPGGDYRLIVSAVTAGIGGNVTGAAGEMASRATVTYLQGLAAKEIKTLGENLDPASKATLHAIAGCAGGAASGGSCDAGAMGAAAGSLLGSLLATADKPGQPLSQSEREARVNLITSIVAGVTAGVGRDVATASTGAKTEAENNTLGITVLPPPPQTGTPSGQTSGNRGKSAPDELDPNGRGTGSAKSATARLAYALREALADAACKVSPLACASRHVAEQASERVGSDASENPTITATPNNGPSGATITTTPDSGEKGPTLTATPDKGERSATITATPDQDSKGPTITATPNDGPVVFDPMLKTPEDISPSQEADEKRTARPKRFRKKTIEDAWSDAPVGSNSSTKACPTCGKDVEVAPGNGPRDWDIDHQPPWSQRDHSEKTRKEILDNFNEGTRLECPGCNRSRGAKPAEK</sequence>
<keyword evidence="4" id="KW-1185">Reference proteome</keyword>
<evidence type="ECO:0000313" key="3">
    <source>
        <dbReference type="EMBL" id="VVE41708.1"/>
    </source>
</evidence>
<evidence type="ECO:0000256" key="1">
    <source>
        <dbReference type="SAM" id="MobiDB-lite"/>
    </source>
</evidence>
<accession>A0A5E4Y0A0</accession>
<dbReference type="Pfam" id="PF13332">
    <property type="entry name" value="Fil_haemagg_2"/>
    <property type="match status" value="3"/>
</dbReference>
<feature type="region of interest" description="Disordered" evidence="1">
    <location>
        <begin position="1420"/>
        <end position="1447"/>
    </location>
</feature>
<feature type="region of interest" description="Disordered" evidence="1">
    <location>
        <begin position="2871"/>
        <end position="2911"/>
    </location>
</feature>
<feature type="compositionally biased region" description="Polar residues" evidence="1">
    <location>
        <begin position="3740"/>
        <end position="3759"/>
    </location>
</feature>
<dbReference type="EC" id="3.1.-.-" evidence="3"/>
<name>A0A5E4Y0A0_9BURK</name>
<dbReference type="Proteomes" id="UP000366945">
    <property type="component" value="Unassembled WGS sequence"/>
</dbReference>
<protein>
    <submittedName>
        <fullName evidence="3">tRNA nuclease CdiA-2</fullName>
        <ecNumber evidence="3">3.1.-.-</ecNumber>
    </submittedName>
</protein>
<dbReference type="InterPro" id="IPR008638">
    <property type="entry name" value="FhaB/CdiA-like_TPS"/>
</dbReference>
<evidence type="ECO:0000313" key="4">
    <source>
        <dbReference type="Proteomes" id="UP000366945"/>
    </source>
</evidence>
<feature type="region of interest" description="Disordered" evidence="1">
    <location>
        <begin position="3311"/>
        <end position="3343"/>
    </location>
</feature>
<feature type="compositionally biased region" description="Polar residues" evidence="1">
    <location>
        <begin position="3697"/>
        <end position="3721"/>
    </location>
</feature>
<feature type="region of interest" description="Disordered" evidence="1">
    <location>
        <begin position="3600"/>
        <end position="3653"/>
    </location>
</feature>